<dbReference type="AlphaFoldDB" id="A0A5E4VR94"/>
<organism evidence="4 5">
    <name type="scientific">Pandoraea terrae</name>
    <dbReference type="NCBI Taxonomy" id="1537710"/>
    <lineage>
        <taxon>Bacteria</taxon>
        <taxon>Pseudomonadati</taxon>
        <taxon>Pseudomonadota</taxon>
        <taxon>Betaproteobacteria</taxon>
        <taxon>Burkholderiales</taxon>
        <taxon>Burkholderiaceae</taxon>
        <taxon>Pandoraea</taxon>
    </lineage>
</organism>
<dbReference type="Gene3D" id="3.20.20.140">
    <property type="entry name" value="Metal-dependent hydrolases"/>
    <property type="match status" value="1"/>
</dbReference>
<dbReference type="GO" id="GO:0019239">
    <property type="term" value="F:deaminase activity"/>
    <property type="evidence" value="ECO:0007669"/>
    <property type="project" value="UniProtKB-ARBA"/>
</dbReference>
<dbReference type="GO" id="GO:0046872">
    <property type="term" value="F:metal ion binding"/>
    <property type="evidence" value="ECO:0007669"/>
    <property type="project" value="UniProtKB-KW"/>
</dbReference>
<dbReference type="EMBL" id="CABPRZ010000010">
    <property type="protein sequence ID" value="VVE14882.1"/>
    <property type="molecule type" value="Genomic_DNA"/>
</dbReference>
<dbReference type="SUPFAM" id="SSF51338">
    <property type="entry name" value="Composite domain of metallo-dependent hydrolases"/>
    <property type="match status" value="1"/>
</dbReference>
<dbReference type="GO" id="GO:0016814">
    <property type="term" value="F:hydrolase activity, acting on carbon-nitrogen (but not peptide) bonds, in cyclic amidines"/>
    <property type="evidence" value="ECO:0007669"/>
    <property type="project" value="UniProtKB-ARBA"/>
</dbReference>
<dbReference type="RefSeq" id="WP_191629047.1">
    <property type="nucleotide sequence ID" value="NZ_CABPRZ010000010.1"/>
</dbReference>
<dbReference type="FunFam" id="3.20.20.140:FF:000019">
    <property type="entry name" value="Cytosine deaminase"/>
    <property type="match status" value="1"/>
</dbReference>
<dbReference type="InterPro" id="IPR013108">
    <property type="entry name" value="Amidohydro_3"/>
</dbReference>
<accession>A0A5E4VR94</accession>
<dbReference type="PANTHER" id="PTHR32027:SF9">
    <property type="entry name" value="BLL3847 PROTEIN"/>
    <property type="match status" value="1"/>
</dbReference>
<sequence>MNMDLLILNACVHDDAPLVDIAIKDGRIIAMEPGIEADANETIDAGGRAILPGFVEPHLHLDKALLHRRLPARFGTLDEAIRVTGILKSKQERSDVLQRSREVLDMAVKQGTVAIRAHPDVDLIQGLIGVETLVELRDEYRSLLDLQIVAFPQEGILKSQGTYALMEDAMRLGADVVGGCPYNELNWDDTQRHIDMVFEMAMVHDAPVDMHIDFADDTRDQRFASVSYIARKTIELGYQGRVSLGHVTSLGSLEPDALGPVMDLLREAGISIVTLPATDLYLGGRKDSYNQRRGLTPVKALHGAGVNVAYSSNNIRNAFTPFGKADMLLIGNMLAHVAQFGVPEHQAAILEMGTVNAARAIGLHESYGIAVGKQADLVILDTFKVADALLDIPPRLWVIKRGKITVVTHHACHIHRHACRCEPSESSLN</sequence>
<evidence type="ECO:0000313" key="4">
    <source>
        <dbReference type="EMBL" id="VVE14882.1"/>
    </source>
</evidence>
<dbReference type="InterPro" id="IPR052349">
    <property type="entry name" value="Metallo-hydrolase_Enzymes"/>
</dbReference>
<evidence type="ECO:0000313" key="5">
    <source>
        <dbReference type="Proteomes" id="UP000414233"/>
    </source>
</evidence>
<name>A0A5E4VR94_9BURK</name>
<dbReference type="InterPro" id="IPR011059">
    <property type="entry name" value="Metal-dep_hydrolase_composite"/>
</dbReference>
<dbReference type="Gene3D" id="2.30.40.10">
    <property type="entry name" value="Urease, subunit C, domain 1"/>
    <property type="match status" value="1"/>
</dbReference>
<dbReference type="Pfam" id="PF07969">
    <property type="entry name" value="Amidohydro_3"/>
    <property type="match status" value="1"/>
</dbReference>
<dbReference type="SUPFAM" id="SSF51556">
    <property type="entry name" value="Metallo-dependent hydrolases"/>
    <property type="match status" value="1"/>
</dbReference>
<keyword evidence="1" id="KW-0479">Metal-binding</keyword>
<protein>
    <submittedName>
        <fullName evidence="4">N-acyl-D-amino-acid deacylase</fullName>
    </submittedName>
</protein>
<evidence type="ECO:0000259" key="3">
    <source>
        <dbReference type="Pfam" id="PF07969"/>
    </source>
</evidence>
<evidence type="ECO:0000256" key="2">
    <source>
        <dbReference type="ARBA" id="ARBA00022801"/>
    </source>
</evidence>
<evidence type="ECO:0000256" key="1">
    <source>
        <dbReference type="ARBA" id="ARBA00022723"/>
    </source>
</evidence>
<gene>
    <name evidence="4" type="ORF">PTE30175_02746</name>
</gene>
<dbReference type="InterPro" id="IPR032466">
    <property type="entry name" value="Metal_Hydrolase"/>
</dbReference>
<dbReference type="Proteomes" id="UP000414233">
    <property type="component" value="Unassembled WGS sequence"/>
</dbReference>
<feature type="domain" description="Amidohydrolase 3" evidence="3">
    <location>
        <begin position="83"/>
        <end position="405"/>
    </location>
</feature>
<reference evidence="4 5" key="1">
    <citation type="submission" date="2019-08" db="EMBL/GenBank/DDBJ databases">
        <authorList>
            <person name="Peeters C."/>
        </authorList>
    </citation>
    <scope>NUCLEOTIDE SEQUENCE [LARGE SCALE GENOMIC DNA]</scope>
    <source>
        <strain evidence="4 5">LMG 30175</strain>
    </source>
</reference>
<proteinExistence type="predicted"/>
<dbReference type="CDD" id="cd01293">
    <property type="entry name" value="Bact_CD"/>
    <property type="match status" value="1"/>
</dbReference>
<keyword evidence="2" id="KW-0378">Hydrolase</keyword>
<keyword evidence="5" id="KW-1185">Reference proteome</keyword>
<dbReference type="PANTHER" id="PTHR32027">
    <property type="entry name" value="CYTOSINE DEAMINASE"/>
    <property type="match status" value="1"/>
</dbReference>